<evidence type="ECO:0000313" key="1">
    <source>
        <dbReference type="Proteomes" id="UP000887576"/>
    </source>
</evidence>
<sequence length="179" mass="20157">MPREAKAVKRTHGQSVQGSHRNYATKSLQKRSIPAESSSSSTSPANSQRPAITGPHTTPAKVQKPKRKNFTPRKEQPLYLRQRVGAELQNSIARAPFIRLVREALYKFGGDRVTQVQSSAIEALLLMTENFVVNWFEDLAILANHAKRVTIMTKDADTLLRIVGKHDKVMNDIRSRKML</sequence>
<name>A0AC34RFI8_9BILA</name>
<accession>A0AC34RFI8</accession>
<evidence type="ECO:0000313" key="2">
    <source>
        <dbReference type="WBParaSite" id="JU765_v2.g647.t1"/>
    </source>
</evidence>
<dbReference type="WBParaSite" id="JU765_v2.g647.t1">
    <property type="protein sequence ID" value="JU765_v2.g647.t1"/>
    <property type="gene ID" value="JU765_v2.g647"/>
</dbReference>
<dbReference type="Proteomes" id="UP000887576">
    <property type="component" value="Unplaced"/>
</dbReference>
<protein>
    <submittedName>
        <fullName evidence="2">Histone H2A/H2B/H3 domain-containing protein</fullName>
    </submittedName>
</protein>
<reference evidence="2" key="1">
    <citation type="submission" date="2022-11" db="UniProtKB">
        <authorList>
            <consortium name="WormBaseParasite"/>
        </authorList>
    </citation>
    <scope>IDENTIFICATION</scope>
</reference>
<organism evidence="1 2">
    <name type="scientific">Panagrolaimus sp. JU765</name>
    <dbReference type="NCBI Taxonomy" id="591449"/>
    <lineage>
        <taxon>Eukaryota</taxon>
        <taxon>Metazoa</taxon>
        <taxon>Ecdysozoa</taxon>
        <taxon>Nematoda</taxon>
        <taxon>Chromadorea</taxon>
        <taxon>Rhabditida</taxon>
        <taxon>Tylenchina</taxon>
        <taxon>Panagrolaimomorpha</taxon>
        <taxon>Panagrolaimoidea</taxon>
        <taxon>Panagrolaimidae</taxon>
        <taxon>Panagrolaimus</taxon>
    </lineage>
</organism>
<proteinExistence type="predicted"/>